<evidence type="ECO:0000313" key="1">
    <source>
        <dbReference type="EMBL" id="GAI88383.1"/>
    </source>
</evidence>
<sequence length="267" mass="28052">WVDAIITNCYDEAVLGNVVISFDPPTGVFELDTITTPSPQTNITVPANDSVQLSTLGSPWYQFHVRCVGAGDGDINLFFSGIAPPQPNGGLTLCDDDEVAVHQKTSASLDVTLDAPDCAKVCEDFIVTATIWNDGGADAADVTDISALLEVVSGHASINSDNPVSGLGPLGPKSGDPPAEDIVVTWEVHCDDWENVEFNVEVTGTDAVCGDGIEPATATDSTIQLDLIAEITDPNPCEDFYVSETFCVTAAISNEDEDTPSITVDTA</sequence>
<dbReference type="EMBL" id="BARW01022687">
    <property type="protein sequence ID" value="GAI88383.1"/>
    <property type="molecule type" value="Genomic_DNA"/>
</dbReference>
<reference evidence="1" key="1">
    <citation type="journal article" date="2014" name="Front. Microbiol.">
        <title>High frequency of phylogenetically diverse reductive dehalogenase-homologous genes in deep subseafloor sedimentary metagenomes.</title>
        <authorList>
            <person name="Kawai M."/>
            <person name="Futagami T."/>
            <person name="Toyoda A."/>
            <person name="Takaki Y."/>
            <person name="Nishi S."/>
            <person name="Hori S."/>
            <person name="Arai W."/>
            <person name="Tsubouchi T."/>
            <person name="Morono Y."/>
            <person name="Uchiyama I."/>
            <person name="Ito T."/>
            <person name="Fujiyama A."/>
            <person name="Inagaki F."/>
            <person name="Takami H."/>
        </authorList>
    </citation>
    <scope>NUCLEOTIDE SEQUENCE</scope>
    <source>
        <strain evidence="1">Expedition CK06-06</strain>
    </source>
</reference>
<accession>X1S643</accession>
<organism evidence="1">
    <name type="scientific">marine sediment metagenome</name>
    <dbReference type="NCBI Taxonomy" id="412755"/>
    <lineage>
        <taxon>unclassified sequences</taxon>
        <taxon>metagenomes</taxon>
        <taxon>ecological metagenomes</taxon>
    </lineage>
</organism>
<dbReference type="AlphaFoldDB" id="X1S643"/>
<feature type="non-terminal residue" evidence="1">
    <location>
        <position position="1"/>
    </location>
</feature>
<evidence type="ECO:0008006" key="2">
    <source>
        <dbReference type="Google" id="ProtNLM"/>
    </source>
</evidence>
<name>X1S643_9ZZZZ</name>
<gene>
    <name evidence="1" type="ORF">S12H4_37789</name>
</gene>
<feature type="non-terminal residue" evidence="1">
    <location>
        <position position="267"/>
    </location>
</feature>
<protein>
    <recommendedName>
        <fullName evidence="2">CARDB domain-containing protein</fullName>
    </recommendedName>
</protein>
<comment type="caution">
    <text evidence="1">The sequence shown here is derived from an EMBL/GenBank/DDBJ whole genome shotgun (WGS) entry which is preliminary data.</text>
</comment>
<proteinExistence type="predicted"/>